<evidence type="ECO:0000259" key="6">
    <source>
        <dbReference type="Pfam" id="PF14833"/>
    </source>
</evidence>
<dbReference type="SUPFAM" id="SSF48179">
    <property type="entry name" value="6-phosphogluconate dehydrogenase C-terminal domain-like"/>
    <property type="match status" value="1"/>
</dbReference>
<proteinExistence type="inferred from homology"/>
<dbReference type="Gene3D" id="3.40.50.720">
    <property type="entry name" value="NAD(P)-binding Rossmann-like Domain"/>
    <property type="match status" value="1"/>
</dbReference>
<dbReference type="InterPro" id="IPR015815">
    <property type="entry name" value="HIBADH-related"/>
</dbReference>
<dbReference type="InterPro" id="IPR029154">
    <property type="entry name" value="HIBADH-like_NADP-bd"/>
</dbReference>
<dbReference type="EMBL" id="JACHFH010000023">
    <property type="protein sequence ID" value="MBB5336761.1"/>
    <property type="molecule type" value="Genomic_DNA"/>
</dbReference>
<dbReference type="EC" id="1.1.1.31" evidence="7"/>
<dbReference type="InterPro" id="IPR013328">
    <property type="entry name" value="6PGD_dom2"/>
</dbReference>
<feature type="active site" evidence="4">
    <location>
        <position position="171"/>
    </location>
</feature>
<feature type="domain" description="6-phosphogluconate dehydrogenase NADP-binding" evidence="5">
    <location>
        <begin position="3"/>
        <end position="161"/>
    </location>
</feature>
<name>A0A840UG84_9FIRM</name>
<dbReference type="GO" id="GO:0008442">
    <property type="term" value="F:3-hydroxyisobutyrate dehydrogenase activity"/>
    <property type="evidence" value="ECO:0007669"/>
    <property type="project" value="UniProtKB-EC"/>
</dbReference>
<dbReference type="Proteomes" id="UP000559117">
    <property type="component" value="Unassembled WGS sequence"/>
</dbReference>
<dbReference type="InterPro" id="IPR008927">
    <property type="entry name" value="6-PGluconate_DH-like_C_sf"/>
</dbReference>
<reference evidence="7 8" key="1">
    <citation type="submission" date="2020-08" db="EMBL/GenBank/DDBJ databases">
        <title>Genomic Encyclopedia of Type Strains, Phase IV (KMG-IV): sequencing the most valuable type-strain genomes for metagenomic binning, comparative biology and taxonomic classification.</title>
        <authorList>
            <person name="Goeker M."/>
        </authorList>
    </citation>
    <scope>NUCLEOTIDE SEQUENCE [LARGE SCALE GENOMIC DNA]</scope>
    <source>
        <strain evidence="7 8">DSM 24661</strain>
    </source>
</reference>
<dbReference type="PANTHER" id="PTHR43060">
    <property type="entry name" value="3-HYDROXYISOBUTYRATE DEHYDROGENASE-LIKE 1, MITOCHONDRIAL-RELATED"/>
    <property type="match status" value="1"/>
</dbReference>
<dbReference type="PIRSF" id="PIRSF000103">
    <property type="entry name" value="HIBADH"/>
    <property type="match status" value="1"/>
</dbReference>
<dbReference type="Pfam" id="PF14833">
    <property type="entry name" value="NAD_binding_11"/>
    <property type="match status" value="1"/>
</dbReference>
<dbReference type="AlphaFoldDB" id="A0A840UG84"/>
<dbReference type="Gene3D" id="1.10.1040.10">
    <property type="entry name" value="N-(1-d-carboxylethyl)-l-norvaline Dehydrogenase, domain 2"/>
    <property type="match status" value="1"/>
</dbReference>
<evidence type="ECO:0000256" key="2">
    <source>
        <dbReference type="ARBA" id="ARBA00023002"/>
    </source>
</evidence>
<keyword evidence="3" id="KW-0520">NAD</keyword>
<comment type="caution">
    <text evidence="7">The sequence shown here is derived from an EMBL/GenBank/DDBJ whole genome shotgun (WGS) entry which is preliminary data.</text>
</comment>
<gene>
    <name evidence="7" type="ORF">HNR32_001915</name>
</gene>
<dbReference type="InterPro" id="IPR036291">
    <property type="entry name" value="NAD(P)-bd_dom_sf"/>
</dbReference>
<dbReference type="PANTHER" id="PTHR43060:SF15">
    <property type="entry name" value="3-HYDROXYISOBUTYRATE DEHYDROGENASE-LIKE 1, MITOCHONDRIAL-RELATED"/>
    <property type="match status" value="1"/>
</dbReference>
<evidence type="ECO:0000256" key="4">
    <source>
        <dbReference type="PIRSR" id="PIRSR000103-1"/>
    </source>
</evidence>
<evidence type="ECO:0000259" key="5">
    <source>
        <dbReference type="Pfam" id="PF03446"/>
    </source>
</evidence>
<evidence type="ECO:0000256" key="1">
    <source>
        <dbReference type="ARBA" id="ARBA00009080"/>
    </source>
</evidence>
<dbReference type="Pfam" id="PF03446">
    <property type="entry name" value="NAD_binding_2"/>
    <property type="match status" value="1"/>
</dbReference>
<keyword evidence="8" id="KW-1185">Reference proteome</keyword>
<evidence type="ECO:0000313" key="8">
    <source>
        <dbReference type="Proteomes" id="UP000559117"/>
    </source>
</evidence>
<dbReference type="SUPFAM" id="SSF51735">
    <property type="entry name" value="NAD(P)-binding Rossmann-fold domains"/>
    <property type="match status" value="1"/>
</dbReference>
<organism evidence="7 8">
    <name type="scientific">Pectinatus brassicae</name>
    <dbReference type="NCBI Taxonomy" id="862415"/>
    <lineage>
        <taxon>Bacteria</taxon>
        <taxon>Bacillati</taxon>
        <taxon>Bacillota</taxon>
        <taxon>Negativicutes</taxon>
        <taxon>Selenomonadales</taxon>
        <taxon>Selenomonadaceae</taxon>
        <taxon>Pectinatus</taxon>
    </lineage>
</organism>
<keyword evidence="2 7" id="KW-0560">Oxidoreductase</keyword>
<dbReference type="GO" id="GO:0051287">
    <property type="term" value="F:NAD binding"/>
    <property type="evidence" value="ECO:0007669"/>
    <property type="project" value="InterPro"/>
</dbReference>
<feature type="domain" description="3-hydroxyisobutyrate dehydrogenase-like NAD-binding" evidence="6">
    <location>
        <begin position="165"/>
        <end position="284"/>
    </location>
</feature>
<comment type="similarity">
    <text evidence="1">Belongs to the HIBADH-related family.</text>
</comment>
<accession>A0A840UG84</accession>
<dbReference type="InterPro" id="IPR006115">
    <property type="entry name" value="6PGDH_NADP-bd"/>
</dbReference>
<sequence length="287" mass="30349">MNKIGFIGTGIMGNAMAEHLLAAGYELSVYNRTKAKAMNLVEKGAVYCESAGQCAKDQDVVITIVGYPQDVEQLYLGEDGIIANAKEGAYLIDMTTSSPVLADKIYSEASKKGQQALDAPVTGGDSGAKNASLSILVGGDEAAYEKMLPVFSCMGKNIVYEGSAGAGQKTKACNQIAIAGALAGACEAFAYAKASGLSIENVYDAISQGAAGSFQMNNVLKRAFSDDFEPGFMLKHFIKDMKIGTDTAEQFSIKLPVLSQVLSEAEELQQDGMGEKGTQSLFKFYVK</sequence>
<evidence type="ECO:0000256" key="3">
    <source>
        <dbReference type="ARBA" id="ARBA00023027"/>
    </source>
</evidence>
<evidence type="ECO:0000313" key="7">
    <source>
        <dbReference type="EMBL" id="MBB5336761.1"/>
    </source>
</evidence>
<protein>
    <submittedName>
        <fullName evidence="7">3-hydroxyisobutyrate dehydrogenase</fullName>
        <ecNumber evidence="7">1.1.1.31</ecNumber>
    </submittedName>
</protein>
<dbReference type="GO" id="GO:0050661">
    <property type="term" value="F:NADP binding"/>
    <property type="evidence" value="ECO:0007669"/>
    <property type="project" value="InterPro"/>
</dbReference>